<name>A0ABN9PT09_9DINO</name>
<protein>
    <submittedName>
        <fullName evidence="1">Uncharacterized protein</fullName>
    </submittedName>
</protein>
<reference evidence="1" key="1">
    <citation type="submission" date="2023-10" db="EMBL/GenBank/DDBJ databases">
        <authorList>
            <person name="Chen Y."/>
            <person name="Shah S."/>
            <person name="Dougan E. K."/>
            <person name="Thang M."/>
            <person name="Chan C."/>
        </authorList>
    </citation>
    <scope>NUCLEOTIDE SEQUENCE [LARGE SCALE GENOMIC DNA]</scope>
</reference>
<comment type="caution">
    <text evidence="1">The sequence shown here is derived from an EMBL/GenBank/DDBJ whole genome shotgun (WGS) entry which is preliminary data.</text>
</comment>
<proteinExistence type="predicted"/>
<sequence>MPFSVPLHSPLHLRKLADIHRLGRNQRLEKCSLPPDNVRYCCGHFQTSTGFFGGMLHPGRLVARQDRTRCVLLRRAAYDNLGRRDPAAFEALNVYLTKKRFALSSIARGDTPKLPL</sequence>
<evidence type="ECO:0000313" key="1">
    <source>
        <dbReference type="EMBL" id="CAK0794765.1"/>
    </source>
</evidence>
<accession>A0ABN9PT09</accession>
<dbReference type="EMBL" id="CAUYUJ010001207">
    <property type="protein sequence ID" value="CAK0794765.1"/>
    <property type="molecule type" value="Genomic_DNA"/>
</dbReference>
<dbReference type="Proteomes" id="UP001189429">
    <property type="component" value="Unassembled WGS sequence"/>
</dbReference>
<evidence type="ECO:0000313" key="2">
    <source>
        <dbReference type="Proteomes" id="UP001189429"/>
    </source>
</evidence>
<organism evidence="1 2">
    <name type="scientific">Prorocentrum cordatum</name>
    <dbReference type="NCBI Taxonomy" id="2364126"/>
    <lineage>
        <taxon>Eukaryota</taxon>
        <taxon>Sar</taxon>
        <taxon>Alveolata</taxon>
        <taxon>Dinophyceae</taxon>
        <taxon>Prorocentrales</taxon>
        <taxon>Prorocentraceae</taxon>
        <taxon>Prorocentrum</taxon>
    </lineage>
</organism>
<keyword evidence="2" id="KW-1185">Reference proteome</keyword>
<gene>
    <name evidence="1" type="ORF">PCOR1329_LOCUS4648</name>
</gene>